<feature type="domain" description="Alcohol dehydrogenase-like C-terminal" evidence="8">
    <location>
        <begin position="473"/>
        <end position="596"/>
    </location>
</feature>
<dbReference type="Gene3D" id="3.40.50.720">
    <property type="entry name" value="NAD(P)-binding Rossmann-like Domain"/>
    <property type="match status" value="2"/>
</dbReference>
<dbReference type="SUPFAM" id="SSF51735">
    <property type="entry name" value="NAD(P)-binding Rossmann-fold domains"/>
    <property type="match status" value="2"/>
</dbReference>
<dbReference type="EMBL" id="LSMT01000031">
    <property type="protein sequence ID" value="PFX31826.1"/>
    <property type="molecule type" value="Genomic_DNA"/>
</dbReference>
<comment type="caution">
    <text evidence="11">The sequence shown here is derived from an EMBL/GenBank/DDBJ whole genome shotgun (WGS) entry which is preliminary data.</text>
</comment>
<comment type="similarity">
    <text evidence="2">Belongs to the zinc-containing alcohol dehydrogenase family.</text>
</comment>
<dbReference type="InterPro" id="IPR031640">
    <property type="entry name" value="Glu_dehyd_C"/>
</dbReference>
<feature type="domain" description="Glucose dehydrogenase C-terminal" evidence="10">
    <location>
        <begin position="177"/>
        <end position="293"/>
    </location>
</feature>
<dbReference type="Pfam" id="PF16912">
    <property type="entry name" value="Glu_dehyd_C"/>
    <property type="match status" value="1"/>
</dbReference>
<keyword evidence="5" id="KW-0862">Zinc</keyword>
<dbReference type="EC" id="1.1.1.1" evidence="3"/>
<dbReference type="STRING" id="50429.A0A2B4SR34"/>
<dbReference type="InterPro" id="IPR036291">
    <property type="entry name" value="NAD(P)-bd_dom_sf"/>
</dbReference>
<name>A0A2B4SR34_STYPI</name>
<evidence type="ECO:0000256" key="3">
    <source>
        <dbReference type="ARBA" id="ARBA00013190"/>
    </source>
</evidence>
<evidence type="ECO:0000256" key="2">
    <source>
        <dbReference type="ARBA" id="ARBA00008072"/>
    </source>
</evidence>
<evidence type="ECO:0000259" key="9">
    <source>
        <dbReference type="Pfam" id="PF08240"/>
    </source>
</evidence>
<gene>
    <name evidence="11" type="primary">tdh</name>
    <name evidence="11" type="ORF">AWC38_SpisGene3341</name>
</gene>
<dbReference type="InterPro" id="IPR013154">
    <property type="entry name" value="ADH-like_N"/>
</dbReference>
<accession>A0A2B4SR34</accession>
<feature type="domain" description="Alcohol dehydrogenase-like N-terminal" evidence="9">
    <location>
        <begin position="33"/>
        <end position="150"/>
    </location>
</feature>
<dbReference type="GO" id="GO:0046872">
    <property type="term" value="F:metal ion binding"/>
    <property type="evidence" value="ECO:0007669"/>
    <property type="project" value="UniProtKB-KW"/>
</dbReference>
<sequence length="636" mass="69194">MSHTSDKARRLVFLGSQAEPCLMQEEVPIPMLKPGEILGKLRMATICGSDLHTISGKRKEPAPSILGHEGVVEVFNHLRPDADIKKGDRITFYIINCCKKCVNCREGLQQKCSSLFKYGHSIMTEESQLNGCYASHIIIHSGTHVAKIPDQVKDNVAATVNCALATMVNVVSGLTGKSPYRDTVALIQGCGLLGIYGCVLLREAGFSKVYCSDIEPKRLKMVQKFGGIPVIAGGSPPSDLGESSVDVVIEVCGFPGVIPDGVRLLRTGGLYVLAGMVHPNSNLDITGEQIIRKCITIKVRGQAELDLKVECLKILAIWPVGIIEVIDHLRSDASFQRGDRLTFHIADCCDECENCRGGLQQKCTSLLKPVMSSLKTSVPKVLVRQLNVVYDGHQAAKYGHSTMTEDSQLNGCYASHIVIHCGTHVVKIPDHVQDKMAATANCALATMINAVSDVLEKRSPYDTVVVIQGCGLLGIYGCVLLHEAGFCKVFCVGTNPKRLEMVPKFGGIPIVEGTHTSNGLHNNSVDVIIEVCGDSSVIPVGMKLLRAGGLYVFAGMVHPDSKLDINGEQIIQKCITIKGIHNYGPQHLDEAVSFLSRTCDKYPYDELFSPSFKLTDFEQALEQSKQQVYFRVCVTP</sequence>
<dbReference type="Gene3D" id="3.90.180.10">
    <property type="entry name" value="Medium-chain alcohol dehydrogenases, catalytic domain"/>
    <property type="match status" value="2"/>
</dbReference>
<keyword evidence="6" id="KW-0560">Oxidoreductase</keyword>
<keyword evidence="4" id="KW-0479">Metal-binding</keyword>
<evidence type="ECO:0000256" key="1">
    <source>
        <dbReference type="ARBA" id="ARBA00001947"/>
    </source>
</evidence>
<evidence type="ECO:0000256" key="7">
    <source>
        <dbReference type="ARBA" id="ARBA00023027"/>
    </source>
</evidence>
<evidence type="ECO:0000259" key="10">
    <source>
        <dbReference type="Pfam" id="PF16912"/>
    </source>
</evidence>
<dbReference type="SUPFAM" id="SSF50129">
    <property type="entry name" value="GroES-like"/>
    <property type="match status" value="2"/>
</dbReference>
<evidence type="ECO:0000313" key="11">
    <source>
        <dbReference type="EMBL" id="PFX31826.1"/>
    </source>
</evidence>
<dbReference type="GO" id="GO:0004022">
    <property type="term" value="F:alcohol dehydrogenase (NAD+) activity"/>
    <property type="evidence" value="ECO:0007669"/>
    <property type="project" value="UniProtKB-EC"/>
</dbReference>
<dbReference type="PANTHER" id="PTHR42940">
    <property type="entry name" value="ALCOHOL DEHYDROGENASE 1-RELATED"/>
    <property type="match status" value="1"/>
</dbReference>
<dbReference type="PANTHER" id="PTHR42940:SF3">
    <property type="entry name" value="ALCOHOL DEHYDROGENASE 1-RELATED"/>
    <property type="match status" value="1"/>
</dbReference>
<comment type="cofactor">
    <cofactor evidence="1">
        <name>Zn(2+)</name>
        <dbReference type="ChEBI" id="CHEBI:29105"/>
    </cofactor>
</comment>
<proteinExistence type="inferred from homology"/>
<dbReference type="Proteomes" id="UP000225706">
    <property type="component" value="Unassembled WGS sequence"/>
</dbReference>
<evidence type="ECO:0000256" key="5">
    <source>
        <dbReference type="ARBA" id="ARBA00022833"/>
    </source>
</evidence>
<dbReference type="OrthoDB" id="3941538at2759"/>
<evidence type="ECO:0000259" key="8">
    <source>
        <dbReference type="Pfam" id="PF00107"/>
    </source>
</evidence>
<evidence type="ECO:0000256" key="4">
    <source>
        <dbReference type="ARBA" id="ARBA00022723"/>
    </source>
</evidence>
<dbReference type="InterPro" id="IPR011032">
    <property type="entry name" value="GroES-like_sf"/>
</dbReference>
<reference evidence="12" key="1">
    <citation type="journal article" date="2017" name="bioRxiv">
        <title>Comparative analysis of the genomes of Stylophora pistillata and Acropora digitifera provides evidence for extensive differences between species of corals.</title>
        <authorList>
            <person name="Voolstra C.R."/>
            <person name="Li Y."/>
            <person name="Liew Y.J."/>
            <person name="Baumgarten S."/>
            <person name="Zoccola D."/>
            <person name="Flot J.-F."/>
            <person name="Tambutte S."/>
            <person name="Allemand D."/>
            <person name="Aranda M."/>
        </authorList>
    </citation>
    <scope>NUCLEOTIDE SEQUENCE [LARGE SCALE GENOMIC DNA]</scope>
</reference>
<evidence type="ECO:0000256" key="6">
    <source>
        <dbReference type="ARBA" id="ARBA00023002"/>
    </source>
</evidence>
<keyword evidence="7" id="KW-0520">NAD</keyword>
<organism evidence="11 12">
    <name type="scientific">Stylophora pistillata</name>
    <name type="common">Smooth cauliflower coral</name>
    <dbReference type="NCBI Taxonomy" id="50429"/>
    <lineage>
        <taxon>Eukaryota</taxon>
        <taxon>Metazoa</taxon>
        <taxon>Cnidaria</taxon>
        <taxon>Anthozoa</taxon>
        <taxon>Hexacorallia</taxon>
        <taxon>Scleractinia</taxon>
        <taxon>Astrocoeniina</taxon>
        <taxon>Pocilloporidae</taxon>
        <taxon>Stylophora</taxon>
    </lineage>
</organism>
<evidence type="ECO:0000313" key="12">
    <source>
        <dbReference type="Proteomes" id="UP000225706"/>
    </source>
</evidence>
<dbReference type="Pfam" id="PF08240">
    <property type="entry name" value="ADH_N"/>
    <property type="match status" value="1"/>
</dbReference>
<dbReference type="InterPro" id="IPR013149">
    <property type="entry name" value="ADH-like_C"/>
</dbReference>
<dbReference type="GO" id="GO:0005737">
    <property type="term" value="C:cytoplasm"/>
    <property type="evidence" value="ECO:0007669"/>
    <property type="project" value="TreeGrafter"/>
</dbReference>
<keyword evidence="12" id="KW-1185">Reference proteome</keyword>
<dbReference type="Pfam" id="PF00107">
    <property type="entry name" value="ADH_zinc_N"/>
    <property type="match status" value="1"/>
</dbReference>
<dbReference type="AlphaFoldDB" id="A0A2B4SR34"/>
<protein>
    <recommendedName>
        <fullName evidence="3">alcohol dehydrogenase</fullName>
        <ecNumber evidence="3">1.1.1.1</ecNumber>
    </recommendedName>
</protein>